<dbReference type="EMBL" id="LOCL01000034">
    <property type="protein sequence ID" value="KUF17342.1"/>
    <property type="molecule type" value="Genomic_DNA"/>
</dbReference>
<evidence type="ECO:0000313" key="1">
    <source>
        <dbReference type="EMBL" id="KUF17342.1"/>
    </source>
</evidence>
<dbReference type="RefSeq" id="WP_058848605.1">
    <property type="nucleotide sequence ID" value="NZ_LOCL01000034.1"/>
</dbReference>
<dbReference type="Proteomes" id="UP000054804">
    <property type="component" value="Unassembled WGS sequence"/>
</dbReference>
<gene>
    <name evidence="1" type="ORF">AT728_16170</name>
</gene>
<dbReference type="AlphaFoldDB" id="A0A0W7X3A5"/>
<keyword evidence="2" id="KW-1185">Reference proteome</keyword>
<proteinExistence type="predicted"/>
<comment type="caution">
    <text evidence="1">The sequence shown here is derived from an EMBL/GenBank/DDBJ whole genome shotgun (WGS) entry which is preliminary data.</text>
</comment>
<organism evidence="1 2">
    <name type="scientific">Streptomyces silvensis</name>
    <dbReference type="NCBI Taxonomy" id="1765722"/>
    <lineage>
        <taxon>Bacteria</taxon>
        <taxon>Bacillati</taxon>
        <taxon>Actinomycetota</taxon>
        <taxon>Actinomycetes</taxon>
        <taxon>Kitasatosporales</taxon>
        <taxon>Streptomycetaceae</taxon>
        <taxon>Streptomyces</taxon>
    </lineage>
</organism>
<reference evidence="1 2" key="1">
    <citation type="submission" date="2015-12" db="EMBL/GenBank/DDBJ databases">
        <title>Draft genome sequence of Streptomyces silvensis ATCC 53525, a producer of novel hormone antagonists.</title>
        <authorList>
            <person name="Johnston C.W."/>
            <person name="Li Y."/>
            <person name="Magarvey N.A."/>
        </authorList>
    </citation>
    <scope>NUCLEOTIDE SEQUENCE [LARGE SCALE GENOMIC DNA]</scope>
    <source>
        <strain evidence="1 2">ATCC 53525</strain>
    </source>
</reference>
<name>A0A0W7X3A5_9ACTN</name>
<accession>A0A0W7X3A5</accession>
<dbReference type="OrthoDB" id="4240237at2"/>
<sequence>MTEAKTPPKAKTAITLPQEVLDQLRARETAGEIPSVSGHIQKLLQREQEAAEVDAVLERLFPGERPGPEHLKWAAQALGAADESAQGTAA</sequence>
<evidence type="ECO:0000313" key="2">
    <source>
        <dbReference type="Proteomes" id="UP000054804"/>
    </source>
</evidence>
<dbReference type="STRING" id="1765722.AT728_16170"/>
<protein>
    <recommendedName>
        <fullName evidence="3">CopG family transcriptional regulator</fullName>
    </recommendedName>
</protein>
<evidence type="ECO:0008006" key="3">
    <source>
        <dbReference type="Google" id="ProtNLM"/>
    </source>
</evidence>